<reference evidence="1 2" key="1">
    <citation type="journal article" date="2016" name="Nat. Commun.">
        <title>Thousands of microbial genomes shed light on interconnected biogeochemical processes in an aquifer system.</title>
        <authorList>
            <person name="Anantharaman K."/>
            <person name="Brown C.T."/>
            <person name="Hug L.A."/>
            <person name="Sharon I."/>
            <person name="Castelle C.J."/>
            <person name="Probst A.J."/>
            <person name="Thomas B.C."/>
            <person name="Singh A."/>
            <person name="Wilkins M.J."/>
            <person name="Karaoz U."/>
            <person name="Brodie E.L."/>
            <person name="Williams K.H."/>
            <person name="Hubbard S.S."/>
            <person name="Banfield J.F."/>
        </authorList>
    </citation>
    <scope>NUCLEOTIDE SEQUENCE [LARGE SCALE GENOMIC DNA]</scope>
</reference>
<accession>A0A1F6N345</accession>
<comment type="caution">
    <text evidence="1">The sequence shown here is derived from an EMBL/GenBank/DDBJ whole genome shotgun (WGS) entry which is preliminary data.</text>
</comment>
<dbReference type="Proteomes" id="UP000177040">
    <property type="component" value="Unassembled WGS sequence"/>
</dbReference>
<protein>
    <submittedName>
        <fullName evidence="1">Uncharacterized protein</fullName>
    </submittedName>
</protein>
<evidence type="ECO:0000313" key="1">
    <source>
        <dbReference type="EMBL" id="OGH78292.1"/>
    </source>
</evidence>
<sequence>MNAQLQNALRELKALKARGVPSGTVVEKAKNKTSWNGDLADGGTWKLIKHGEDSYTTNTRQN</sequence>
<name>A0A1F6N345_9BACT</name>
<dbReference type="AlphaFoldDB" id="A0A1F6N345"/>
<evidence type="ECO:0000313" key="2">
    <source>
        <dbReference type="Proteomes" id="UP000177040"/>
    </source>
</evidence>
<proteinExistence type="predicted"/>
<organism evidence="1 2">
    <name type="scientific">Candidatus Magasanikbacteria bacterium RIFCSPLOWO2_01_FULL_40_15</name>
    <dbReference type="NCBI Taxonomy" id="1798686"/>
    <lineage>
        <taxon>Bacteria</taxon>
        <taxon>Candidatus Magasanikiibacteriota</taxon>
    </lineage>
</organism>
<gene>
    <name evidence="1" type="ORF">A2983_04015</name>
</gene>
<dbReference type="EMBL" id="MFQH01000014">
    <property type="protein sequence ID" value="OGH78292.1"/>
    <property type="molecule type" value="Genomic_DNA"/>
</dbReference>